<feature type="binding site" evidence="6">
    <location>
        <position position="83"/>
    </location>
    <ligand>
        <name>S-adenosyl-L-methionine</name>
        <dbReference type="ChEBI" id="CHEBI:59789"/>
    </ligand>
</feature>
<dbReference type="InterPro" id="IPR003682">
    <property type="entry name" value="rRNA_ssu_MeTfrase_G"/>
</dbReference>
<dbReference type="RefSeq" id="WP_111944308.1">
    <property type="nucleotide sequence ID" value="NZ_BAAACJ010000008.1"/>
</dbReference>
<evidence type="ECO:0000256" key="2">
    <source>
        <dbReference type="ARBA" id="ARBA00022552"/>
    </source>
</evidence>
<comment type="similarity">
    <text evidence="6">Belongs to the methyltransferase superfamily. RNA methyltransferase RsmG family.</text>
</comment>
<sequence length="239" mass="27000">MQYFDILKQACEDVGLEFDEKKYNQFICYKDLIKEWNKKVNLTSITEDEEIIKKHFIDSIKIFKCEEIKKAKTIIDIGTGGGFPGIPMKIVNPDCKMVLLDSLNKRINFLNIVIDDLGLQDISTIHGRAEDFAIKSEYREKFDIVVSRAVANLAVLSEFCLPYVNVDKHFVALKGPAVDDELSEGKKAITTLGGKVEKVIPVEIEGSDLNHNLVVIKKIKNTPKQYPRKAGTANKKPIK</sequence>
<evidence type="ECO:0000256" key="1">
    <source>
        <dbReference type="ARBA" id="ARBA00022490"/>
    </source>
</evidence>
<keyword evidence="2 6" id="KW-0698">rRNA processing</keyword>
<organism evidence="7 8">
    <name type="scientific">Hathewaya limosa</name>
    <name type="common">Clostridium limosum</name>
    <dbReference type="NCBI Taxonomy" id="1536"/>
    <lineage>
        <taxon>Bacteria</taxon>
        <taxon>Bacillati</taxon>
        <taxon>Bacillota</taxon>
        <taxon>Clostridia</taxon>
        <taxon>Eubacteriales</taxon>
        <taxon>Clostridiaceae</taxon>
        <taxon>Hathewaya</taxon>
    </lineage>
</organism>
<comment type="caution">
    <text evidence="7">The sequence shown here is derived from an EMBL/GenBank/DDBJ whole genome shotgun (WGS) entry which is preliminary data.</text>
</comment>
<dbReference type="EC" id="2.1.1.-" evidence="6"/>
<dbReference type="NCBIfam" id="TIGR00138">
    <property type="entry name" value="rsmG_gidB"/>
    <property type="match status" value="1"/>
</dbReference>
<keyword evidence="8" id="KW-1185">Reference proteome</keyword>
<comment type="caution">
    <text evidence="6">Lacks conserved residue(s) required for the propagation of feature annotation.</text>
</comment>
<evidence type="ECO:0000313" key="7">
    <source>
        <dbReference type="EMBL" id="MDQ0478739.1"/>
    </source>
</evidence>
<name>A0ABU0JNX2_HATLI</name>
<feature type="binding site" evidence="6">
    <location>
        <begin position="129"/>
        <end position="130"/>
    </location>
    <ligand>
        <name>S-adenosyl-L-methionine</name>
        <dbReference type="ChEBI" id="CHEBI:59789"/>
    </ligand>
</feature>
<evidence type="ECO:0000256" key="6">
    <source>
        <dbReference type="HAMAP-Rule" id="MF_00074"/>
    </source>
</evidence>
<accession>A0ABU0JNX2</accession>
<dbReference type="HAMAP" id="MF_00074">
    <property type="entry name" value="16SrRNA_methyltr_G"/>
    <property type="match status" value="1"/>
</dbReference>
<dbReference type="Proteomes" id="UP001224418">
    <property type="component" value="Unassembled WGS sequence"/>
</dbReference>
<evidence type="ECO:0000256" key="5">
    <source>
        <dbReference type="ARBA" id="ARBA00022691"/>
    </source>
</evidence>
<evidence type="ECO:0000313" key="8">
    <source>
        <dbReference type="Proteomes" id="UP001224418"/>
    </source>
</evidence>
<comment type="subcellular location">
    <subcellularLocation>
        <location evidence="6">Cytoplasm</location>
    </subcellularLocation>
</comment>
<keyword evidence="5 6" id="KW-0949">S-adenosyl-L-methionine</keyword>
<keyword evidence="4 6" id="KW-0808">Transferase</keyword>
<dbReference type="PANTHER" id="PTHR31760">
    <property type="entry name" value="S-ADENOSYL-L-METHIONINE-DEPENDENT METHYLTRANSFERASES SUPERFAMILY PROTEIN"/>
    <property type="match status" value="1"/>
</dbReference>
<dbReference type="PIRSF" id="PIRSF003078">
    <property type="entry name" value="GidB"/>
    <property type="match status" value="1"/>
</dbReference>
<evidence type="ECO:0000256" key="4">
    <source>
        <dbReference type="ARBA" id="ARBA00022679"/>
    </source>
</evidence>
<dbReference type="PANTHER" id="PTHR31760:SF0">
    <property type="entry name" value="S-ADENOSYL-L-METHIONINE-DEPENDENT METHYLTRANSFERASES SUPERFAMILY PROTEIN"/>
    <property type="match status" value="1"/>
</dbReference>
<feature type="binding site" evidence="6">
    <location>
        <position position="78"/>
    </location>
    <ligand>
        <name>S-adenosyl-L-methionine</name>
        <dbReference type="ChEBI" id="CHEBI:59789"/>
    </ligand>
</feature>
<dbReference type="EMBL" id="JAUSWN010000002">
    <property type="protein sequence ID" value="MDQ0478739.1"/>
    <property type="molecule type" value="Genomic_DNA"/>
</dbReference>
<dbReference type="Gene3D" id="3.40.50.150">
    <property type="entry name" value="Vaccinia Virus protein VP39"/>
    <property type="match status" value="1"/>
</dbReference>
<keyword evidence="1 6" id="KW-0963">Cytoplasm</keyword>
<reference evidence="7 8" key="1">
    <citation type="submission" date="2023-07" db="EMBL/GenBank/DDBJ databases">
        <title>Genomic Encyclopedia of Type Strains, Phase IV (KMG-IV): sequencing the most valuable type-strain genomes for metagenomic binning, comparative biology and taxonomic classification.</title>
        <authorList>
            <person name="Goeker M."/>
        </authorList>
    </citation>
    <scope>NUCLEOTIDE SEQUENCE [LARGE SCALE GENOMIC DNA]</scope>
    <source>
        <strain evidence="7 8">DSM 1400</strain>
    </source>
</reference>
<keyword evidence="3 6" id="KW-0489">Methyltransferase</keyword>
<dbReference type="CDD" id="cd02440">
    <property type="entry name" value="AdoMet_MTases"/>
    <property type="match status" value="1"/>
</dbReference>
<dbReference type="SUPFAM" id="SSF53335">
    <property type="entry name" value="S-adenosyl-L-methionine-dependent methyltransferases"/>
    <property type="match status" value="1"/>
</dbReference>
<feature type="binding site" evidence="6">
    <location>
        <position position="148"/>
    </location>
    <ligand>
        <name>S-adenosyl-L-methionine</name>
        <dbReference type="ChEBI" id="CHEBI:59789"/>
    </ligand>
</feature>
<dbReference type="GO" id="GO:0008168">
    <property type="term" value="F:methyltransferase activity"/>
    <property type="evidence" value="ECO:0007669"/>
    <property type="project" value="UniProtKB-KW"/>
</dbReference>
<evidence type="ECO:0000256" key="3">
    <source>
        <dbReference type="ARBA" id="ARBA00022603"/>
    </source>
</evidence>
<dbReference type="GO" id="GO:0032259">
    <property type="term" value="P:methylation"/>
    <property type="evidence" value="ECO:0007669"/>
    <property type="project" value="UniProtKB-KW"/>
</dbReference>
<dbReference type="Pfam" id="PF02527">
    <property type="entry name" value="GidB"/>
    <property type="match status" value="1"/>
</dbReference>
<dbReference type="InterPro" id="IPR029063">
    <property type="entry name" value="SAM-dependent_MTases_sf"/>
</dbReference>
<protein>
    <recommendedName>
        <fullName evidence="6">Ribosomal RNA small subunit methyltransferase G</fullName>
        <ecNumber evidence="6">2.1.1.-</ecNumber>
    </recommendedName>
    <alternativeName>
        <fullName evidence="6">16S rRNA 7-methylguanosine methyltransferase</fullName>
        <shortName evidence="6">16S rRNA m7G methyltransferase</shortName>
    </alternativeName>
</protein>
<gene>
    <name evidence="6" type="primary">rsmG</name>
    <name evidence="7" type="ORF">QOZ93_000448</name>
</gene>
<proteinExistence type="inferred from homology"/>
<comment type="function">
    <text evidence="6">Specifically methylates the N7 position of a guanine in 16S rRNA.</text>
</comment>